<dbReference type="EMBL" id="JAMZEC010000001">
    <property type="protein sequence ID" value="MCP2351041.1"/>
    <property type="molecule type" value="Genomic_DNA"/>
</dbReference>
<dbReference type="SUPFAM" id="SSF81301">
    <property type="entry name" value="Nucleotidyltransferase"/>
    <property type="match status" value="1"/>
</dbReference>
<accession>A0ABT1KAQ1</accession>
<dbReference type="CDD" id="cd05403">
    <property type="entry name" value="NT_KNTase_like"/>
    <property type="match status" value="1"/>
</dbReference>
<organism evidence="2 3">
    <name type="scientific">Nonomuraea roseoviolacea subsp. carminata</name>
    <dbReference type="NCBI Taxonomy" id="160689"/>
    <lineage>
        <taxon>Bacteria</taxon>
        <taxon>Bacillati</taxon>
        <taxon>Actinomycetota</taxon>
        <taxon>Actinomycetes</taxon>
        <taxon>Streptosporangiales</taxon>
        <taxon>Streptosporangiaceae</taxon>
        <taxon>Nonomuraea</taxon>
    </lineage>
</organism>
<dbReference type="Gene3D" id="3.30.460.10">
    <property type="entry name" value="Beta Polymerase, domain 2"/>
    <property type="match status" value="1"/>
</dbReference>
<evidence type="ECO:0000313" key="2">
    <source>
        <dbReference type="EMBL" id="MCP2351041.1"/>
    </source>
</evidence>
<sequence length="251" mass="27380">MTDDAFLDPVADRLAALPAVRAVTLGGSRAEGTHTPDSDWDLAVYYRGRFDPDALRATGWPGEVSELGGWGGGVFNGGAWFTIDDRRVDVHYRDLDVVERELAEARKGRFHWEPLMFHLAGIPSYLVVAELAVNQVLRGSLPRPAYPEALREAAPPVWRGRAGMTLQYARGAYVPRGQATEVAGALATAAMSMAHAVLAARGEWVTNEKRLLRRAGLRDIDAIIAGLRSEPPALAQAITEAERLFEAAVRR</sequence>
<keyword evidence="3" id="KW-1185">Reference proteome</keyword>
<protein>
    <submittedName>
        <fullName evidence="2">Nucleotidyltransferase</fullName>
    </submittedName>
</protein>
<dbReference type="RefSeq" id="WP_253776952.1">
    <property type="nucleotide sequence ID" value="NZ_BAAAVE010000023.1"/>
</dbReference>
<gene>
    <name evidence="2" type="ORF">HD595_007163</name>
</gene>
<dbReference type="InterPro" id="IPR002934">
    <property type="entry name" value="Polymerase_NTP_transf_dom"/>
</dbReference>
<proteinExistence type="predicted"/>
<evidence type="ECO:0000313" key="3">
    <source>
        <dbReference type="Proteomes" id="UP001320766"/>
    </source>
</evidence>
<dbReference type="Pfam" id="PF01909">
    <property type="entry name" value="NTP_transf_2"/>
    <property type="match status" value="1"/>
</dbReference>
<name>A0ABT1KAQ1_9ACTN</name>
<feature type="domain" description="Polymerase nucleotidyl transferase" evidence="1">
    <location>
        <begin position="14"/>
        <end position="67"/>
    </location>
</feature>
<reference evidence="2 3" key="1">
    <citation type="submission" date="2022-06" db="EMBL/GenBank/DDBJ databases">
        <title>Sequencing the genomes of 1000 actinobacteria strains.</title>
        <authorList>
            <person name="Klenk H.-P."/>
        </authorList>
    </citation>
    <scope>NUCLEOTIDE SEQUENCE [LARGE SCALE GENOMIC DNA]</scope>
    <source>
        <strain evidence="2 3">DSM 44170</strain>
    </source>
</reference>
<dbReference type="InterPro" id="IPR043519">
    <property type="entry name" value="NT_sf"/>
</dbReference>
<comment type="caution">
    <text evidence="2">The sequence shown here is derived from an EMBL/GenBank/DDBJ whole genome shotgun (WGS) entry which is preliminary data.</text>
</comment>
<dbReference type="Proteomes" id="UP001320766">
    <property type="component" value="Unassembled WGS sequence"/>
</dbReference>
<evidence type="ECO:0000259" key="1">
    <source>
        <dbReference type="Pfam" id="PF01909"/>
    </source>
</evidence>